<dbReference type="AlphaFoldDB" id="A0A1S3XJ85"/>
<evidence type="ECO:0000313" key="2">
    <source>
        <dbReference type="RefSeq" id="XP_016439742.1"/>
    </source>
</evidence>
<keyword evidence="1" id="KW-1133">Transmembrane helix</keyword>
<dbReference type="PANTHER" id="PTHR37714:SF1">
    <property type="entry name" value="PROTEIN, PUTATIVE-RELATED"/>
    <property type="match status" value="1"/>
</dbReference>
<dbReference type="PaxDb" id="4097-A0A1S3XJ85"/>
<accession>A0A1S3XJ85</accession>
<dbReference type="RefSeq" id="XP_016439742.1">
    <property type="nucleotide sequence ID" value="XM_016584256.1"/>
</dbReference>
<feature type="transmembrane region" description="Helical" evidence="1">
    <location>
        <begin position="7"/>
        <end position="27"/>
    </location>
</feature>
<proteinExistence type="predicted"/>
<evidence type="ECO:0000256" key="1">
    <source>
        <dbReference type="SAM" id="Phobius"/>
    </source>
</evidence>
<name>A0A1S3XJ85_TOBAC</name>
<keyword evidence="1" id="KW-0812">Transmembrane</keyword>
<protein>
    <submittedName>
        <fullName evidence="2">Uncharacterized protein</fullName>
    </submittedName>
</protein>
<dbReference type="OMA" id="YVAVIAC"/>
<dbReference type="OrthoDB" id="1723061at2759"/>
<dbReference type="PANTHER" id="PTHR37714">
    <property type="entry name" value="PROTEIN, PUTATIVE-RELATED"/>
    <property type="match status" value="1"/>
</dbReference>
<dbReference type="KEGG" id="nta:107765590"/>
<sequence length="121" mass="13625">MAISDRVVGNLTTLYLLVIAGMKAYGLMTGRSYGGGFVLIVSTTVVGIILILSLTYDVSRKARYALTRNRNLHHHHHPTQQLYQPRHHSEELCRGGICWHGVAVRSPASQVRFRLPQHQPR</sequence>
<gene>
    <name evidence="2" type="primary">LOC107765590</name>
</gene>
<feature type="transmembrane region" description="Helical" evidence="1">
    <location>
        <begin position="33"/>
        <end position="56"/>
    </location>
</feature>
<reference evidence="2" key="1">
    <citation type="submission" date="2025-08" db="UniProtKB">
        <authorList>
            <consortium name="RefSeq"/>
        </authorList>
    </citation>
    <scope>IDENTIFICATION</scope>
</reference>
<organism evidence="2">
    <name type="scientific">Nicotiana tabacum</name>
    <name type="common">Common tobacco</name>
    <dbReference type="NCBI Taxonomy" id="4097"/>
    <lineage>
        <taxon>Eukaryota</taxon>
        <taxon>Viridiplantae</taxon>
        <taxon>Streptophyta</taxon>
        <taxon>Embryophyta</taxon>
        <taxon>Tracheophyta</taxon>
        <taxon>Spermatophyta</taxon>
        <taxon>Magnoliopsida</taxon>
        <taxon>eudicotyledons</taxon>
        <taxon>Gunneridae</taxon>
        <taxon>Pentapetalae</taxon>
        <taxon>asterids</taxon>
        <taxon>lamiids</taxon>
        <taxon>Solanales</taxon>
        <taxon>Solanaceae</taxon>
        <taxon>Nicotianoideae</taxon>
        <taxon>Nicotianeae</taxon>
        <taxon>Nicotiana</taxon>
    </lineage>
</organism>
<keyword evidence="1" id="KW-0472">Membrane</keyword>